<dbReference type="InterPro" id="IPR004358">
    <property type="entry name" value="Sig_transdc_His_kin-like_C"/>
</dbReference>
<dbReference type="PANTHER" id="PTHR45339">
    <property type="entry name" value="HYBRID SIGNAL TRANSDUCTION HISTIDINE KINASE J"/>
    <property type="match status" value="1"/>
</dbReference>
<feature type="domain" description="Response regulatory" evidence="8">
    <location>
        <begin position="642"/>
        <end position="760"/>
    </location>
</feature>
<dbReference type="SMART" id="SM00388">
    <property type="entry name" value="HisKA"/>
    <property type="match status" value="1"/>
</dbReference>
<dbReference type="Gene3D" id="6.10.340.10">
    <property type="match status" value="1"/>
</dbReference>
<dbReference type="HOGENOM" id="CLU_362393_0_0_5"/>
<dbReference type="Gene3D" id="1.20.58.920">
    <property type="match status" value="1"/>
</dbReference>
<dbReference type="InterPro" id="IPR036890">
    <property type="entry name" value="HATPase_C_sf"/>
</dbReference>
<dbReference type="Gene3D" id="3.30.565.10">
    <property type="entry name" value="Histidine kinase-like ATPase, C-terminal domain"/>
    <property type="match status" value="1"/>
</dbReference>
<dbReference type="EMBL" id="CP000471">
    <property type="protein sequence ID" value="ABK42733.1"/>
    <property type="molecule type" value="Genomic_DNA"/>
</dbReference>
<dbReference type="Pfam" id="PF00512">
    <property type="entry name" value="HisKA"/>
    <property type="match status" value="1"/>
</dbReference>
<feature type="domain" description="Histidine kinase" evidence="7">
    <location>
        <begin position="397"/>
        <end position="618"/>
    </location>
</feature>
<dbReference type="EC" id="2.7.13.3" evidence="2"/>
<dbReference type="SMART" id="SM00387">
    <property type="entry name" value="HATPase_c"/>
    <property type="match status" value="1"/>
</dbReference>
<dbReference type="CDD" id="cd00082">
    <property type="entry name" value="HisKA"/>
    <property type="match status" value="1"/>
</dbReference>
<dbReference type="InterPro" id="IPR003594">
    <property type="entry name" value="HATPase_dom"/>
</dbReference>
<keyword evidence="9" id="KW-0808">Transferase</keyword>
<keyword evidence="3 5" id="KW-0597">Phosphoprotein</keyword>
<name>A0L440_MAGMM</name>
<dbReference type="STRING" id="156889.Mmc1_0206"/>
<dbReference type="SUPFAM" id="SSF47384">
    <property type="entry name" value="Homodimeric domain of signal transducing histidine kinase"/>
    <property type="match status" value="1"/>
</dbReference>
<dbReference type="OrthoDB" id="9801651at2"/>
<dbReference type="KEGG" id="mgm:Mmc1_0206"/>
<feature type="transmembrane region" description="Helical" evidence="6">
    <location>
        <begin position="23"/>
        <end position="42"/>
    </location>
</feature>
<keyword evidence="4" id="KW-0902">Two-component regulatory system</keyword>
<dbReference type="PROSITE" id="PS50110">
    <property type="entry name" value="RESPONSE_REGULATORY"/>
    <property type="match status" value="1"/>
</dbReference>
<accession>A0L440</accession>
<evidence type="ECO:0000256" key="3">
    <source>
        <dbReference type="ARBA" id="ARBA00022553"/>
    </source>
</evidence>
<organism evidence="9 10">
    <name type="scientific">Magnetococcus marinus (strain ATCC BAA-1437 / JCM 17883 / MC-1)</name>
    <dbReference type="NCBI Taxonomy" id="156889"/>
    <lineage>
        <taxon>Bacteria</taxon>
        <taxon>Pseudomonadati</taxon>
        <taxon>Pseudomonadota</taxon>
        <taxon>Magnetococcia</taxon>
        <taxon>Magnetococcales</taxon>
        <taxon>Magnetococcaceae</taxon>
        <taxon>Magnetococcus</taxon>
    </lineage>
</organism>
<dbReference type="InterPro" id="IPR011006">
    <property type="entry name" value="CheY-like_superfamily"/>
</dbReference>
<dbReference type="AlphaFoldDB" id="A0L440"/>
<dbReference type="Proteomes" id="UP000002586">
    <property type="component" value="Chromosome"/>
</dbReference>
<keyword evidence="10" id="KW-1185">Reference proteome</keyword>
<keyword evidence="6" id="KW-0472">Membrane</keyword>
<dbReference type="CDD" id="cd16922">
    <property type="entry name" value="HATPase_EvgS-ArcB-TorS-like"/>
    <property type="match status" value="1"/>
</dbReference>
<dbReference type="SMART" id="SM00448">
    <property type="entry name" value="REC"/>
    <property type="match status" value="1"/>
</dbReference>
<evidence type="ECO:0000256" key="2">
    <source>
        <dbReference type="ARBA" id="ARBA00012438"/>
    </source>
</evidence>
<dbReference type="InterPro" id="IPR036097">
    <property type="entry name" value="HisK_dim/P_sf"/>
</dbReference>
<reference evidence="10" key="1">
    <citation type="journal article" date="2009" name="Appl. Environ. Microbiol.">
        <title>Complete genome sequence of the chemolithoautotrophic marine magnetotactic coccus strain MC-1.</title>
        <authorList>
            <person name="Schubbe S."/>
            <person name="Williams T.J."/>
            <person name="Xie G."/>
            <person name="Kiss H.E."/>
            <person name="Brettin T.S."/>
            <person name="Martinez D."/>
            <person name="Ross C.A."/>
            <person name="Schuler D."/>
            <person name="Cox B.L."/>
            <person name="Nealson K.H."/>
            <person name="Bazylinski D.A."/>
        </authorList>
    </citation>
    <scope>NUCLEOTIDE SEQUENCE [LARGE SCALE GENOMIC DNA]</scope>
    <source>
        <strain evidence="10">ATCC BAA-1437 / JCM 17883 / MC-1</strain>
    </source>
</reference>
<reference evidence="9 10" key="2">
    <citation type="journal article" date="2012" name="Int. J. Syst. Evol. Microbiol.">
        <title>Magnetococcus marinus gen. nov., sp. nov., a marine, magnetotactic bacterium that represents a novel lineage (Magnetococcaceae fam. nov.; Magnetococcales ord. nov.) at the base of the Alphaproteobacteria.</title>
        <authorList>
            <person name="Bazylinski D.A."/>
            <person name="Williams T.J."/>
            <person name="Lefevre C.T."/>
            <person name="Berg R.J."/>
            <person name="Zhang C.L."/>
            <person name="Bowser S.S."/>
            <person name="Dean A.J."/>
            <person name="Beveridge T.J."/>
        </authorList>
    </citation>
    <scope>NUCLEOTIDE SEQUENCE [LARGE SCALE GENOMIC DNA]</scope>
    <source>
        <strain evidence="10">ATCC BAA-1437 / JCM 17883 / MC-1</strain>
    </source>
</reference>
<dbReference type="PROSITE" id="PS50109">
    <property type="entry name" value="HIS_KIN"/>
    <property type="match status" value="1"/>
</dbReference>
<dbReference type="eggNOG" id="COG0784">
    <property type="taxonomic scope" value="Bacteria"/>
</dbReference>
<evidence type="ECO:0000313" key="9">
    <source>
        <dbReference type="EMBL" id="ABK42733.1"/>
    </source>
</evidence>
<dbReference type="Pfam" id="PF02518">
    <property type="entry name" value="HATPase_c"/>
    <property type="match status" value="1"/>
</dbReference>
<dbReference type="Gene3D" id="1.10.287.130">
    <property type="match status" value="1"/>
</dbReference>
<evidence type="ECO:0000256" key="1">
    <source>
        <dbReference type="ARBA" id="ARBA00000085"/>
    </source>
</evidence>
<dbReference type="Gene3D" id="3.40.50.2300">
    <property type="match status" value="1"/>
</dbReference>
<comment type="catalytic activity">
    <reaction evidence="1">
        <text>ATP + protein L-histidine = ADP + protein N-phospho-L-histidine.</text>
        <dbReference type="EC" id="2.7.13.3"/>
    </reaction>
</comment>
<protein>
    <recommendedName>
        <fullName evidence="2">histidine kinase</fullName>
        <ecNumber evidence="2">2.7.13.3</ecNumber>
    </recommendedName>
</protein>
<dbReference type="eggNOG" id="COG2205">
    <property type="taxonomic scope" value="Bacteria"/>
</dbReference>
<dbReference type="InterPro" id="IPR001789">
    <property type="entry name" value="Sig_transdc_resp-reg_receiver"/>
</dbReference>
<dbReference type="PRINTS" id="PR00344">
    <property type="entry name" value="BCTRLSENSOR"/>
</dbReference>
<evidence type="ECO:0000259" key="7">
    <source>
        <dbReference type="PROSITE" id="PS50109"/>
    </source>
</evidence>
<dbReference type="InterPro" id="IPR038188">
    <property type="entry name" value="TorS_sensor_sf"/>
</dbReference>
<proteinExistence type="predicted"/>
<keyword evidence="6" id="KW-1133">Transmembrane helix</keyword>
<dbReference type="CDD" id="cd17546">
    <property type="entry name" value="REC_hyHK_CKI1_RcsC-like"/>
    <property type="match status" value="1"/>
</dbReference>
<evidence type="ECO:0000313" key="10">
    <source>
        <dbReference type="Proteomes" id="UP000002586"/>
    </source>
</evidence>
<gene>
    <name evidence="9" type="ordered locus">Mmc1_0206</name>
</gene>
<dbReference type="SUPFAM" id="SSF55874">
    <property type="entry name" value="ATPase domain of HSP90 chaperone/DNA topoisomerase II/histidine kinase"/>
    <property type="match status" value="1"/>
</dbReference>
<dbReference type="InterPro" id="IPR003661">
    <property type="entry name" value="HisK_dim/P_dom"/>
</dbReference>
<evidence type="ECO:0000259" key="8">
    <source>
        <dbReference type="PROSITE" id="PS50110"/>
    </source>
</evidence>
<dbReference type="GO" id="GO:0000155">
    <property type="term" value="F:phosphorelay sensor kinase activity"/>
    <property type="evidence" value="ECO:0007669"/>
    <property type="project" value="InterPro"/>
</dbReference>
<dbReference type="Pfam" id="PF00072">
    <property type="entry name" value="Response_reg"/>
    <property type="match status" value="1"/>
</dbReference>
<evidence type="ECO:0000256" key="5">
    <source>
        <dbReference type="PROSITE-ProRule" id="PRU00169"/>
    </source>
</evidence>
<dbReference type="PANTHER" id="PTHR45339:SF1">
    <property type="entry name" value="HYBRID SIGNAL TRANSDUCTION HISTIDINE KINASE J"/>
    <property type="match status" value="1"/>
</dbReference>
<keyword evidence="9" id="KW-0418">Kinase</keyword>
<sequence precursor="true">MLPPSVKKHLLGYTIARRLRRSIALLVLLVLVMSLLALLALYKFQWGFQQTWQHDQVQLLIAADLNRQSERVGHIADTLLLAADRQSLEVQNELLENQLTLFQQLTLTLRTAGRQAGLVHRVEQVYQSLGDSVRQLYRLQGRILALQNAKSHKIQQIMQHYTQLQSTLLDQPSLGHYPQSQDRVLIGHLLWAGEARHEVLFEKRKAQVDHALANLREKLEHYPQQREQWQPMLETLNSMVQNYLAQIPQWLLADRQRQGVMVENRRYITQFAETTQALYDAYRQQVNNQARQQQSMMRWSIIIVVTLTLISLIILYLLVRYLLRDVLGRFAALHDTMSSHAQGKSVPIVATGEDEISRMARAFALFVYKRAEAEQALSQAVEQAQRADRAKGIFLATMSHEIRTPLHGIIGTSRQLNRMPLDRQVAHKAQVIEQASQALLGILNDVLDFSKIDTEQLVLEEVVFDLPRMLQELYAVVHSQAEEKGLQLHLQLQEPLPRACRGDQTRLRQILNNLLSNAIKFTQQGEVTLQVALTGETDPAPWVAFAVADTGIGIDEAHLERLFEPFKQMDESINRRFGGTGLGLAISAKLAEAMGGSIRAKRRTEGGSLFTLMIPLRQVPIEQLPKPAQSHMEAADAMPGLKILLAEDDPINQEVAIGILQEDGHQVHCANNGQQAYEMAQQQAYDLILMDLRMPIMDGLQATTKIRAAHTGLNHATPIFALTADVLKDSLQACRTAGMDEVLTKPIHLQHLRYMLERVQPQHLSPPQERP</sequence>
<dbReference type="RefSeq" id="WP_011711906.1">
    <property type="nucleotide sequence ID" value="NC_008576.1"/>
</dbReference>
<evidence type="ECO:0000256" key="6">
    <source>
        <dbReference type="SAM" id="Phobius"/>
    </source>
</evidence>
<dbReference type="InterPro" id="IPR005467">
    <property type="entry name" value="His_kinase_dom"/>
</dbReference>
<evidence type="ECO:0000256" key="4">
    <source>
        <dbReference type="ARBA" id="ARBA00023012"/>
    </source>
</evidence>
<keyword evidence="6" id="KW-0812">Transmembrane</keyword>
<feature type="modified residue" description="4-aspartylphosphate" evidence="5">
    <location>
        <position position="691"/>
    </location>
</feature>
<feature type="transmembrane region" description="Helical" evidence="6">
    <location>
        <begin position="296"/>
        <end position="319"/>
    </location>
</feature>
<dbReference type="SUPFAM" id="SSF52172">
    <property type="entry name" value="CheY-like"/>
    <property type="match status" value="1"/>
</dbReference>
<dbReference type="FunFam" id="3.30.565.10:FF:000010">
    <property type="entry name" value="Sensor histidine kinase RcsC"/>
    <property type="match status" value="1"/>
</dbReference>